<organism evidence="1">
    <name type="scientific">Anguilla anguilla</name>
    <name type="common">European freshwater eel</name>
    <name type="synonym">Muraena anguilla</name>
    <dbReference type="NCBI Taxonomy" id="7936"/>
    <lineage>
        <taxon>Eukaryota</taxon>
        <taxon>Metazoa</taxon>
        <taxon>Chordata</taxon>
        <taxon>Craniata</taxon>
        <taxon>Vertebrata</taxon>
        <taxon>Euteleostomi</taxon>
        <taxon>Actinopterygii</taxon>
        <taxon>Neopterygii</taxon>
        <taxon>Teleostei</taxon>
        <taxon>Anguilliformes</taxon>
        <taxon>Anguillidae</taxon>
        <taxon>Anguilla</taxon>
    </lineage>
</organism>
<accession>A0A0E9WLD8</accession>
<protein>
    <submittedName>
        <fullName evidence="1">Uncharacterized protein</fullName>
    </submittedName>
</protein>
<evidence type="ECO:0000313" key="1">
    <source>
        <dbReference type="EMBL" id="JAH90385.1"/>
    </source>
</evidence>
<dbReference type="EMBL" id="GBXM01018192">
    <property type="protein sequence ID" value="JAH90385.1"/>
    <property type="molecule type" value="Transcribed_RNA"/>
</dbReference>
<sequence length="99" mass="10857">MGHNLIDCKEHYNDALSGDVDDLNNKRRLSPILVDLSTSLDGTFLFSSVKANSMFSFVCPGSSSVDLKRSMSSITTTLLKDSIVACLYTFPWVVVCFLG</sequence>
<reference evidence="1" key="2">
    <citation type="journal article" date="2015" name="Fish Shellfish Immunol.">
        <title>Early steps in the European eel (Anguilla anguilla)-Vibrio vulnificus interaction in the gills: Role of the RtxA13 toxin.</title>
        <authorList>
            <person name="Callol A."/>
            <person name="Pajuelo D."/>
            <person name="Ebbesson L."/>
            <person name="Teles M."/>
            <person name="MacKenzie S."/>
            <person name="Amaro C."/>
        </authorList>
    </citation>
    <scope>NUCLEOTIDE SEQUENCE</scope>
</reference>
<reference evidence="1" key="1">
    <citation type="submission" date="2014-11" db="EMBL/GenBank/DDBJ databases">
        <authorList>
            <person name="Amaro Gonzalez C."/>
        </authorList>
    </citation>
    <scope>NUCLEOTIDE SEQUENCE</scope>
</reference>
<proteinExistence type="predicted"/>
<name>A0A0E9WLD8_ANGAN</name>
<dbReference type="AlphaFoldDB" id="A0A0E9WLD8"/>